<feature type="transmembrane region" description="Helical" evidence="16">
    <location>
        <begin position="1153"/>
        <end position="1174"/>
    </location>
</feature>
<dbReference type="InterPro" id="IPR004765">
    <property type="entry name" value="NPC1-like"/>
</dbReference>
<proteinExistence type="inferred from homology"/>
<dbReference type="Pfam" id="PF12349">
    <property type="entry name" value="Sterol-sensing"/>
    <property type="match status" value="1"/>
</dbReference>
<protein>
    <recommendedName>
        <fullName evidence="18">SSD domain-containing protein</fullName>
    </recommendedName>
</protein>
<dbReference type="GO" id="GO:0015918">
    <property type="term" value="P:sterol transport"/>
    <property type="evidence" value="ECO:0007669"/>
    <property type="project" value="TreeGrafter"/>
</dbReference>
<evidence type="ECO:0000313" key="19">
    <source>
        <dbReference type="EMBL" id="KAG2177108.1"/>
    </source>
</evidence>
<dbReference type="GO" id="GO:0008203">
    <property type="term" value="P:cholesterol metabolic process"/>
    <property type="evidence" value="ECO:0007669"/>
    <property type="project" value="UniProtKB-KW"/>
</dbReference>
<evidence type="ECO:0000256" key="8">
    <source>
        <dbReference type="ARBA" id="ARBA00023055"/>
    </source>
</evidence>
<keyword evidence="9" id="KW-0443">Lipid metabolism</keyword>
<comment type="caution">
    <text evidence="19">The sequence shown here is derived from an EMBL/GenBank/DDBJ whole genome shotgun (WGS) entry which is preliminary data.</text>
</comment>
<accession>A0A8H7PN86</accession>
<evidence type="ECO:0000256" key="16">
    <source>
        <dbReference type="SAM" id="Phobius"/>
    </source>
</evidence>
<dbReference type="InterPro" id="IPR053958">
    <property type="entry name" value="HMGCR/SNAP/NPC1-like_SSD"/>
</dbReference>
<keyword evidence="4" id="KW-0153">Cholesterol metabolism</keyword>
<evidence type="ECO:0000256" key="4">
    <source>
        <dbReference type="ARBA" id="ARBA00022548"/>
    </source>
</evidence>
<keyword evidence="12" id="KW-1207">Sterol metabolism</keyword>
<feature type="signal peptide" evidence="17">
    <location>
        <begin position="1"/>
        <end position="25"/>
    </location>
</feature>
<feature type="domain" description="SSD" evidence="18">
    <location>
        <begin position="603"/>
        <end position="772"/>
    </location>
</feature>
<feature type="transmembrane region" description="Helical" evidence="16">
    <location>
        <begin position="1094"/>
        <end position="1120"/>
    </location>
</feature>
<keyword evidence="3" id="KW-0813">Transport</keyword>
<evidence type="ECO:0000256" key="6">
    <source>
        <dbReference type="ARBA" id="ARBA00022729"/>
    </source>
</evidence>
<feature type="transmembrane region" description="Helical" evidence="16">
    <location>
        <begin position="818"/>
        <end position="838"/>
    </location>
</feature>
<evidence type="ECO:0000256" key="2">
    <source>
        <dbReference type="ARBA" id="ARBA00005585"/>
    </source>
</evidence>
<dbReference type="Pfam" id="PF16414">
    <property type="entry name" value="NPC1_N"/>
    <property type="match status" value="1"/>
</dbReference>
<dbReference type="InterPro" id="IPR032190">
    <property type="entry name" value="NPC1_N"/>
</dbReference>
<evidence type="ECO:0000256" key="10">
    <source>
        <dbReference type="ARBA" id="ARBA00023136"/>
    </source>
</evidence>
<keyword evidence="6 17" id="KW-0732">Signal</keyword>
<evidence type="ECO:0000256" key="11">
    <source>
        <dbReference type="ARBA" id="ARBA00023157"/>
    </source>
</evidence>
<keyword evidence="11" id="KW-1015">Disulfide bond</keyword>
<feature type="transmembrane region" description="Helical" evidence="16">
    <location>
        <begin position="1229"/>
        <end position="1252"/>
    </location>
</feature>
<keyword evidence="7 16" id="KW-1133">Transmembrane helix</keyword>
<evidence type="ECO:0000256" key="13">
    <source>
        <dbReference type="ARBA" id="ARBA00023180"/>
    </source>
</evidence>
<evidence type="ECO:0000256" key="14">
    <source>
        <dbReference type="ARBA" id="ARBA00023221"/>
    </source>
</evidence>
<feature type="transmembrane region" description="Helical" evidence="16">
    <location>
        <begin position="639"/>
        <end position="661"/>
    </location>
</feature>
<evidence type="ECO:0000256" key="5">
    <source>
        <dbReference type="ARBA" id="ARBA00022692"/>
    </source>
</evidence>
<dbReference type="GO" id="GO:0016020">
    <property type="term" value="C:membrane"/>
    <property type="evidence" value="ECO:0007669"/>
    <property type="project" value="InterPro"/>
</dbReference>
<dbReference type="PANTHER" id="PTHR45727:SF2">
    <property type="entry name" value="NPC INTRACELLULAR CHOLESTEROL TRANSPORTER 1"/>
    <property type="match status" value="1"/>
</dbReference>
<dbReference type="PANTHER" id="PTHR45727">
    <property type="entry name" value="NPC INTRACELLULAR CHOLESTEROL TRANSPORTER 1"/>
    <property type="match status" value="1"/>
</dbReference>
<evidence type="ECO:0000259" key="18">
    <source>
        <dbReference type="PROSITE" id="PS50156"/>
    </source>
</evidence>
<feature type="transmembrane region" description="Helical" evidence="16">
    <location>
        <begin position="367"/>
        <end position="385"/>
    </location>
</feature>
<feature type="region of interest" description="Disordered" evidence="15">
    <location>
        <begin position="1287"/>
        <end position="1306"/>
    </location>
</feature>
<keyword evidence="13" id="KW-0325">Glycoprotein</keyword>
<feature type="transmembrane region" description="Helical" evidence="16">
    <location>
        <begin position="747"/>
        <end position="772"/>
    </location>
</feature>
<dbReference type="GO" id="GO:0012505">
    <property type="term" value="C:endomembrane system"/>
    <property type="evidence" value="ECO:0007669"/>
    <property type="project" value="UniProtKB-SubCell"/>
</dbReference>
<evidence type="ECO:0000256" key="7">
    <source>
        <dbReference type="ARBA" id="ARBA00022989"/>
    </source>
</evidence>
<dbReference type="GO" id="GO:0005319">
    <property type="term" value="F:lipid transporter activity"/>
    <property type="evidence" value="ECO:0007669"/>
    <property type="project" value="InterPro"/>
</dbReference>
<feature type="transmembrane region" description="Helical" evidence="16">
    <location>
        <begin position="722"/>
        <end position="741"/>
    </location>
</feature>
<keyword evidence="14" id="KW-0753">Steroid metabolism</keyword>
<feature type="compositionally biased region" description="Acidic residues" evidence="15">
    <location>
        <begin position="1287"/>
        <end position="1297"/>
    </location>
</feature>
<evidence type="ECO:0000256" key="17">
    <source>
        <dbReference type="SAM" id="SignalP"/>
    </source>
</evidence>
<dbReference type="FunFam" id="1.20.1640.10:FF:000008">
    <property type="entry name" value="NPC intracellular cholesterol transporter 1"/>
    <property type="match status" value="1"/>
</dbReference>
<dbReference type="InterPro" id="IPR000731">
    <property type="entry name" value="SSD"/>
</dbReference>
<dbReference type="NCBIfam" id="TIGR00917">
    <property type="entry name" value="2A060601"/>
    <property type="match status" value="1"/>
</dbReference>
<feature type="transmembrane region" description="Helical" evidence="16">
    <location>
        <begin position="1195"/>
        <end position="1217"/>
    </location>
</feature>
<evidence type="ECO:0000313" key="20">
    <source>
        <dbReference type="Proteomes" id="UP000654370"/>
    </source>
</evidence>
<name>A0A8H7PN86_MORIS</name>
<reference evidence="19" key="1">
    <citation type="submission" date="2020-12" db="EMBL/GenBank/DDBJ databases">
        <title>Metabolic potential, ecology and presence of endohyphal bacteria is reflected in genomic diversity of Mucoromycotina.</title>
        <authorList>
            <person name="Muszewska A."/>
            <person name="Okrasinska A."/>
            <person name="Steczkiewicz K."/>
            <person name="Drgas O."/>
            <person name="Orlowska M."/>
            <person name="Perlinska-Lenart U."/>
            <person name="Aleksandrzak-Piekarczyk T."/>
            <person name="Szatraj K."/>
            <person name="Zielenkiewicz U."/>
            <person name="Pilsyk S."/>
            <person name="Malc E."/>
            <person name="Mieczkowski P."/>
            <person name="Kruszewska J.S."/>
            <person name="Biernat P."/>
            <person name="Pawlowska J."/>
        </authorList>
    </citation>
    <scope>NUCLEOTIDE SEQUENCE</scope>
    <source>
        <strain evidence="19">WA0000067209</strain>
    </source>
</reference>
<evidence type="ECO:0000256" key="12">
    <source>
        <dbReference type="ARBA" id="ARBA00023166"/>
    </source>
</evidence>
<comment type="similarity">
    <text evidence="2">Belongs to the patched family.</text>
</comment>
<dbReference type="OrthoDB" id="6510177at2759"/>
<dbReference type="FunFam" id="1.20.1640.10:FF:000029">
    <property type="entry name" value="Putative Patched sphingolipid transporter"/>
    <property type="match status" value="1"/>
</dbReference>
<feature type="transmembrane region" description="Helical" evidence="16">
    <location>
        <begin position="1127"/>
        <end position="1147"/>
    </location>
</feature>
<organism evidence="19 20">
    <name type="scientific">Mortierella isabellina</name>
    <name type="common">Filamentous fungus</name>
    <name type="synonym">Umbelopsis isabellina</name>
    <dbReference type="NCBI Taxonomy" id="91625"/>
    <lineage>
        <taxon>Eukaryota</taxon>
        <taxon>Fungi</taxon>
        <taxon>Fungi incertae sedis</taxon>
        <taxon>Mucoromycota</taxon>
        <taxon>Mucoromycotina</taxon>
        <taxon>Umbelopsidomycetes</taxon>
        <taxon>Umbelopsidales</taxon>
        <taxon>Umbelopsidaceae</taxon>
        <taxon>Umbelopsis</taxon>
    </lineage>
</organism>
<gene>
    <name evidence="19" type="ORF">INT43_007764</name>
</gene>
<dbReference type="InterPro" id="IPR053956">
    <property type="entry name" value="NPC1_MLD"/>
</dbReference>
<evidence type="ECO:0000256" key="1">
    <source>
        <dbReference type="ARBA" id="ARBA00004127"/>
    </source>
</evidence>
<feature type="chain" id="PRO_5034440464" description="SSD domain-containing protein" evidence="17">
    <location>
        <begin position="26"/>
        <end position="1306"/>
    </location>
</feature>
<keyword evidence="5 16" id="KW-0812">Transmembrane</keyword>
<dbReference type="GO" id="GO:0032934">
    <property type="term" value="F:sterol binding"/>
    <property type="evidence" value="ECO:0007669"/>
    <property type="project" value="TreeGrafter"/>
</dbReference>
<dbReference type="PROSITE" id="PS50156">
    <property type="entry name" value="SSD"/>
    <property type="match status" value="1"/>
</dbReference>
<feature type="transmembrane region" description="Helical" evidence="16">
    <location>
        <begin position="667"/>
        <end position="690"/>
    </location>
</feature>
<feature type="transmembrane region" description="Helical" evidence="16">
    <location>
        <begin position="274"/>
        <end position="295"/>
    </location>
</feature>
<evidence type="ECO:0000256" key="3">
    <source>
        <dbReference type="ARBA" id="ARBA00022448"/>
    </source>
</evidence>
<dbReference type="SUPFAM" id="SSF82866">
    <property type="entry name" value="Multidrug efflux transporter AcrB transmembrane domain"/>
    <property type="match status" value="2"/>
</dbReference>
<evidence type="ECO:0000256" key="15">
    <source>
        <dbReference type="SAM" id="MobiDB-lite"/>
    </source>
</evidence>
<sequence>MKERLGARMLLTITLLTFLFQVCLSVQAVTSIHQDGYCAMRGQCGSKGFVQLNCPYNGPAVEPETERFRNMLVDTCGAKFADSKVCCDENQLVDLADQVKKAERIISACPACWANFLQFFCSFTCSPNQSSFVNVTRTQKSSSSGKDIVTQLDFWVGDGFGNDFYNSCKDIKFGSSNGYAMDFIGGGADNWHDMVSYMGKERPLLGSPFQIDFPPVENHVPRDGLVRYDEEGKHCNDTDTKYRCSCVDCEATCPTLPPTKGEQPKCYVGALRCWSFSMLMVYIVAALGIFTVAAMKNGWEPEWISKVTKRRWLQDNEDRGLYERVALADHEHETLLDPDHTPRKYWLNSVLQNWFFKLGLFCAHHPWVTILAGITGVTICSAGWARFRVERNPINLWVSPTSEALAQKNYFDEHFSPFYRTTQLFLIDESNNDGSSVISADHLQSLFKVESEIKNLKSEPNGYTLDDLCLKPTGDACIVQSVTGYWQGDIDNFDPDTYDTYLQECATQPSLCLPDFQQPLKPQMILGGYPKRDYLSAKAMIVTFVLNNYLDEEKIKMAEEWEKTLLAKVLQKLESRSEWENVRVSYSTESSLETELNESSNTDARTVIISYLVMFLYASLALGKISSLNPRRMLVDSKFSLGICGILIVVFSVMASVGIFSFTGKKITLIIAEVIPFLVLAVGVDNIFILCHEFERRKQIADIDETIEERAAKTLGKMGPSILLSSISETVAFGLGAVVTMPAVSSFAIVAALAVFIDFVLQATCFVSCMVLDAHRAESDRVDCIPCVQVAAPPAEEKEGILQTVTRKYYTPFVLNQNVRYGICIIFLGMFAFSLSLLPKLPLGLNQRIALPTDSYLVQYFNDLESYFDVGPPVYFVVKSSNLTQRDEQLKVCGRFSTCDQNSLANVLEQERKRPSISYIAEPTSNWLDDFLHWLSPDVGCCRFKKGRLTSSSHTGLSQEAPYYSILTKPLPPLCGDWDDEDDCKDCMPDWSVDMKTLPQGDQFMDYFNLWIKQLPNEDCPLGGKAAYADAVIPNEPAETIITSHFRTFHTPLRTQDDFIAAYASARRIAEGLSAEHGIEVFPYSLFYVFFEQYSYIVSMALQLLGLAIGSIFIVTSAILGSLRSGLIVMAIVTMILVNVVGIMTLWDVSLNAVSLVNLVICVGISVEFCCHVARAFSVGTGSRHERAVKSLIDVGSSVFSGITLTKFAGILVLAFTKSKIFEVYYFRMYLAIVVAGALHGLVLLPVVLSMIGGDGFELSSGFDEDGFAWGRSSGRHGRSLLVEDPDDEDQLIDDDGQALGTRRGN</sequence>
<dbReference type="Pfam" id="PF22314">
    <property type="entry name" value="NPC1_MLD"/>
    <property type="match status" value="1"/>
</dbReference>
<dbReference type="Proteomes" id="UP000654370">
    <property type="component" value="Unassembled WGS sequence"/>
</dbReference>
<comment type="subcellular location">
    <subcellularLocation>
        <location evidence="1">Endomembrane system</location>
        <topology evidence="1">Multi-pass membrane protein</topology>
    </subcellularLocation>
</comment>
<dbReference type="EMBL" id="JAEPQZ010000009">
    <property type="protein sequence ID" value="KAG2177108.1"/>
    <property type="molecule type" value="Genomic_DNA"/>
</dbReference>
<keyword evidence="8" id="KW-0445">Lipid transport</keyword>
<keyword evidence="20" id="KW-1185">Reference proteome</keyword>
<dbReference type="Gene3D" id="1.20.1640.10">
    <property type="entry name" value="Multidrug efflux transporter AcrB transmembrane domain"/>
    <property type="match status" value="2"/>
</dbReference>
<keyword evidence="10 16" id="KW-0472">Membrane</keyword>
<evidence type="ECO:0000256" key="9">
    <source>
        <dbReference type="ARBA" id="ARBA00023098"/>
    </source>
</evidence>